<comment type="caution">
    <text evidence="2">The sequence shown here is derived from an EMBL/GenBank/DDBJ whole genome shotgun (WGS) entry which is preliminary data.</text>
</comment>
<reference evidence="2 3" key="1">
    <citation type="journal article" date="2015" name="Genome Announc.">
        <title>Expanding the biotechnology potential of lactobacilli through comparative genomics of 213 strains and associated genera.</title>
        <authorList>
            <person name="Sun Z."/>
            <person name="Harris H.M."/>
            <person name="McCann A."/>
            <person name="Guo C."/>
            <person name="Argimon S."/>
            <person name="Zhang W."/>
            <person name="Yang X."/>
            <person name="Jeffery I.B."/>
            <person name="Cooney J.C."/>
            <person name="Kagawa T.F."/>
            <person name="Liu W."/>
            <person name="Song Y."/>
            <person name="Salvetti E."/>
            <person name="Wrobel A."/>
            <person name="Rasinkangas P."/>
            <person name="Parkhill J."/>
            <person name="Rea M.C."/>
            <person name="O'Sullivan O."/>
            <person name="Ritari J."/>
            <person name="Douillard F.P."/>
            <person name="Paul Ross R."/>
            <person name="Yang R."/>
            <person name="Briner A.E."/>
            <person name="Felis G.E."/>
            <person name="de Vos W.M."/>
            <person name="Barrangou R."/>
            <person name="Klaenhammer T.R."/>
            <person name="Caufield P.W."/>
            <person name="Cui Y."/>
            <person name="Zhang H."/>
            <person name="O'Toole P.W."/>
        </authorList>
    </citation>
    <scope>NUCLEOTIDE SEQUENCE [LARGE SCALE GENOMIC DNA]</scope>
    <source>
        <strain evidence="2 3">DSM 16043</strain>
    </source>
</reference>
<evidence type="ECO:0000313" key="2">
    <source>
        <dbReference type="EMBL" id="KRL89116.1"/>
    </source>
</evidence>
<name>A0A0R1U7B0_9LACO</name>
<dbReference type="Pfam" id="PF01521">
    <property type="entry name" value="Fe-S_biosyn"/>
    <property type="match status" value="1"/>
</dbReference>
<dbReference type="EMBL" id="AZFM01000029">
    <property type="protein sequence ID" value="KRL89116.1"/>
    <property type="molecule type" value="Genomic_DNA"/>
</dbReference>
<dbReference type="RefSeq" id="WP_057799471.1">
    <property type="nucleotide sequence ID" value="NZ_AZFM01000029.1"/>
</dbReference>
<dbReference type="InterPro" id="IPR035903">
    <property type="entry name" value="HesB-like_dom_sf"/>
</dbReference>
<dbReference type="Gene3D" id="2.60.300.12">
    <property type="entry name" value="HesB-like domain"/>
    <property type="match status" value="1"/>
</dbReference>
<gene>
    <name evidence="2" type="ORF">FC46_GL000951</name>
</gene>
<dbReference type="InterPro" id="IPR000361">
    <property type="entry name" value="ATAP_core_dom"/>
</dbReference>
<dbReference type="AlphaFoldDB" id="A0A0R1U7B0"/>
<accession>A0A0R1U7B0</accession>
<organism evidence="2 3">
    <name type="scientific">Lactobacillus kalixensis DSM 16043</name>
    <dbReference type="NCBI Taxonomy" id="1423763"/>
    <lineage>
        <taxon>Bacteria</taxon>
        <taxon>Bacillati</taxon>
        <taxon>Bacillota</taxon>
        <taxon>Bacilli</taxon>
        <taxon>Lactobacillales</taxon>
        <taxon>Lactobacillaceae</taxon>
        <taxon>Lactobacillus</taxon>
    </lineage>
</organism>
<proteinExistence type="predicted"/>
<evidence type="ECO:0000259" key="1">
    <source>
        <dbReference type="Pfam" id="PF01521"/>
    </source>
</evidence>
<protein>
    <recommendedName>
        <fullName evidence="1">Core domain-containing protein</fullName>
    </recommendedName>
</protein>
<evidence type="ECO:0000313" key="3">
    <source>
        <dbReference type="Proteomes" id="UP000051036"/>
    </source>
</evidence>
<dbReference type="PATRIC" id="fig|1423763.3.peg.966"/>
<dbReference type="STRING" id="1423763.FC46_GL000951"/>
<keyword evidence="3" id="KW-1185">Reference proteome</keyword>
<sequence length="131" mass="14020">MTVSINIKPEALEIIKKKMDPDHQVVLLALNDGSNNYSKQGGTCTIGANFQFVILEKEDPAYNIKIENNAGLNLSTSEAELGFLEDGLVVNARNASMSLSDNSGIIDGAVTVDQFTPSDVTKSDLLNGKTC</sequence>
<dbReference type="SUPFAM" id="SSF89360">
    <property type="entry name" value="HesB-like domain"/>
    <property type="match status" value="1"/>
</dbReference>
<dbReference type="OrthoDB" id="2187371at2"/>
<feature type="domain" description="Core" evidence="1">
    <location>
        <begin position="4"/>
        <end position="113"/>
    </location>
</feature>
<dbReference type="Proteomes" id="UP000051036">
    <property type="component" value="Unassembled WGS sequence"/>
</dbReference>